<organism evidence="1 2">
    <name type="scientific">Halteria grandinella</name>
    <dbReference type="NCBI Taxonomy" id="5974"/>
    <lineage>
        <taxon>Eukaryota</taxon>
        <taxon>Sar</taxon>
        <taxon>Alveolata</taxon>
        <taxon>Ciliophora</taxon>
        <taxon>Intramacronucleata</taxon>
        <taxon>Spirotrichea</taxon>
        <taxon>Stichotrichia</taxon>
        <taxon>Sporadotrichida</taxon>
        <taxon>Halteriidae</taxon>
        <taxon>Halteria</taxon>
    </lineage>
</organism>
<dbReference type="AlphaFoldDB" id="A0A8J8NZC8"/>
<dbReference type="Proteomes" id="UP000785679">
    <property type="component" value="Unassembled WGS sequence"/>
</dbReference>
<gene>
    <name evidence="1" type="ORF">FGO68_gene11244</name>
</gene>
<evidence type="ECO:0000313" key="1">
    <source>
        <dbReference type="EMBL" id="TNV83065.1"/>
    </source>
</evidence>
<comment type="caution">
    <text evidence="1">The sequence shown here is derived from an EMBL/GenBank/DDBJ whole genome shotgun (WGS) entry which is preliminary data.</text>
</comment>
<dbReference type="EMBL" id="RRYP01004205">
    <property type="protein sequence ID" value="TNV83065.1"/>
    <property type="molecule type" value="Genomic_DNA"/>
</dbReference>
<protein>
    <submittedName>
        <fullName evidence="1">Uncharacterized protein</fullName>
    </submittedName>
</protein>
<name>A0A8J8NZC8_HALGN</name>
<sequence length="68" mass="7653">MHKKDQQSQKPLHPLQLVVFLSPQLTSNLRSRVKGRYLAQRLGSALGNFQRGKAKKLQLVKLKSSIAS</sequence>
<reference evidence="1" key="1">
    <citation type="submission" date="2019-06" db="EMBL/GenBank/DDBJ databases">
        <authorList>
            <person name="Zheng W."/>
        </authorList>
    </citation>
    <scope>NUCLEOTIDE SEQUENCE</scope>
    <source>
        <strain evidence="1">QDHG01</strain>
    </source>
</reference>
<evidence type="ECO:0000313" key="2">
    <source>
        <dbReference type="Proteomes" id="UP000785679"/>
    </source>
</evidence>
<proteinExistence type="predicted"/>
<keyword evidence="2" id="KW-1185">Reference proteome</keyword>
<accession>A0A8J8NZC8</accession>